<comment type="caution">
    <text evidence="3">The sequence shown here is derived from an EMBL/GenBank/DDBJ whole genome shotgun (WGS) entry which is preliminary data.</text>
</comment>
<evidence type="ECO:0000313" key="3">
    <source>
        <dbReference type="EMBL" id="MEV4924231.1"/>
    </source>
</evidence>
<keyword evidence="3" id="KW-0238">DNA-binding</keyword>
<protein>
    <submittedName>
        <fullName evidence="3">Rv2175c family DNA-binding protein</fullName>
    </submittedName>
</protein>
<proteinExistence type="predicted"/>
<keyword evidence="4" id="KW-1185">Reference proteome</keyword>
<evidence type="ECO:0000259" key="2">
    <source>
        <dbReference type="Pfam" id="PF21531"/>
    </source>
</evidence>
<dbReference type="InterPro" id="IPR041098">
    <property type="entry name" value="Rv2175c_C"/>
</dbReference>
<sequence>MTEIDAKIDALVPAWLNLPDIAEMLGMEVTRVRQLVKEGQLIAVRRGENRVLMVPAAFIGEGKVVKGLAGTLTLLRDDGFSDEEMLEWLFTADPTLPGTPADALRENRGTEVKRRAQALAV</sequence>
<feature type="domain" description="DNA-binding protein Rv2175c wHTH" evidence="2">
    <location>
        <begin position="4"/>
        <end position="59"/>
    </location>
</feature>
<dbReference type="RefSeq" id="WP_359096974.1">
    <property type="nucleotide sequence ID" value="NZ_JBEZGT010000006.1"/>
</dbReference>
<accession>A0ABV3IUS0</accession>
<dbReference type="EMBL" id="JBFASG010000012">
    <property type="protein sequence ID" value="MEV4924231.1"/>
    <property type="molecule type" value="Genomic_DNA"/>
</dbReference>
<organism evidence="3 4">
    <name type="scientific">Streptomyces roseoverticillatus</name>
    <dbReference type="NCBI Taxonomy" id="66429"/>
    <lineage>
        <taxon>Bacteria</taxon>
        <taxon>Bacillati</taxon>
        <taxon>Actinomycetota</taxon>
        <taxon>Actinomycetes</taxon>
        <taxon>Kitasatosporales</taxon>
        <taxon>Streptomycetaceae</taxon>
        <taxon>Streptomyces</taxon>
    </lineage>
</organism>
<dbReference type="InterPro" id="IPR048576">
    <property type="entry name" value="Rv2175c_wHTH"/>
</dbReference>
<reference evidence="3 4" key="1">
    <citation type="submission" date="2024-06" db="EMBL/GenBank/DDBJ databases">
        <title>The Natural Products Discovery Center: Release of the First 8490 Sequenced Strains for Exploring Actinobacteria Biosynthetic Diversity.</title>
        <authorList>
            <person name="Kalkreuter E."/>
            <person name="Kautsar S.A."/>
            <person name="Yang D."/>
            <person name="Bader C.D."/>
            <person name="Teijaro C.N."/>
            <person name="Fluegel L."/>
            <person name="Davis C.M."/>
            <person name="Simpson J.R."/>
            <person name="Lauterbach L."/>
            <person name="Steele A.D."/>
            <person name="Gui C."/>
            <person name="Meng S."/>
            <person name="Li G."/>
            <person name="Viehrig K."/>
            <person name="Ye F."/>
            <person name="Su P."/>
            <person name="Kiefer A.F."/>
            <person name="Nichols A."/>
            <person name="Cepeda A.J."/>
            <person name="Yan W."/>
            <person name="Fan B."/>
            <person name="Jiang Y."/>
            <person name="Adhikari A."/>
            <person name="Zheng C.-J."/>
            <person name="Schuster L."/>
            <person name="Cowan T.M."/>
            <person name="Smanski M.J."/>
            <person name="Chevrette M.G."/>
            <person name="De Carvalho L.P.S."/>
            <person name="Shen B."/>
        </authorList>
    </citation>
    <scope>NUCLEOTIDE SEQUENCE [LARGE SCALE GENOMIC DNA]</scope>
    <source>
        <strain evidence="3 4">NPDC053791</strain>
    </source>
</reference>
<dbReference type="Pfam" id="PF18367">
    <property type="entry name" value="Rv2175c_C"/>
    <property type="match status" value="1"/>
</dbReference>
<name>A0ABV3IUS0_9ACTN</name>
<feature type="domain" description="Rv2175c C-terminal" evidence="1">
    <location>
        <begin position="65"/>
        <end position="120"/>
    </location>
</feature>
<evidence type="ECO:0000313" key="4">
    <source>
        <dbReference type="Proteomes" id="UP001552479"/>
    </source>
</evidence>
<dbReference type="Pfam" id="PF21531">
    <property type="entry name" value="Rv2175c_wHTH"/>
    <property type="match status" value="1"/>
</dbReference>
<dbReference type="Proteomes" id="UP001552479">
    <property type="component" value="Unassembled WGS sequence"/>
</dbReference>
<dbReference type="GO" id="GO:0003677">
    <property type="term" value="F:DNA binding"/>
    <property type="evidence" value="ECO:0007669"/>
    <property type="project" value="UniProtKB-KW"/>
</dbReference>
<evidence type="ECO:0000259" key="1">
    <source>
        <dbReference type="Pfam" id="PF18367"/>
    </source>
</evidence>
<gene>
    <name evidence="3" type="ORF">AB0L03_15495</name>
</gene>